<dbReference type="InterPro" id="IPR050464">
    <property type="entry name" value="Zeta_carotene_desat/Oxidored"/>
</dbReference>
<dbReference type="GO" id="GO:0016491">
    <property type="term" value="F:oxidoreductase activity"/>
    <property type="evidence" value="ECO:0007669"/>
    <property type="project" value="InterPro"/>
</dbReference>
<protein>
    <submittedName>
        <fullName evidence="2">FAD-dependent oxidoreductase</fullName>
    </submittedName>
</protein>
<evidence type="ECO:0000259" key="1">
    <source>
        <dbReference type="Pfam" id="PF01593"/>
    </source>
</evidence>
<dbReference type="PANTHER" id="PTHR42923:SF17">
    <property type="entry name" value="AMINE OXIDASE DOMAIN-CONTAINING PROTEIN"/>
    <property type="match status" value="1"/>
</dbReference>
<dbReference type="InterPro" id="IPR036188">
    <property type="entry name" value="FAD/NAD-bd_sf"/>
</dbReference>
<feature type="domain" description="Amine oxidase" evidence="1">
    <location>
        <begin position="29"/>
        <end position="295"/>
    </location>
</feature>
<dbReference type="InterPro" id="IPR002937">
    <property type="entry name" value="Amino_oxidase"/>
</dbReference>
<dbReference type="PANTHER" id="PTHR42923">
    <property type="entry name" value="PROTOPORPHYRINOGEN OXIDASE"/>
    <property type="match status" value="1"/>
</dbReference>
<sequence length="434" mass="47597">MTMPSSPDPSGAPSHRGRRDRVAVVGAGVSGLTAAHLLNRTHEVTLYEAEDRLGGHAHTHTVPTRTGELAVDSGFIVHNDRTYPHLRRLFADLGVRARDTEMSMSIRDASTGLEYAGGRGLKGFVARPRQLLDREYVGMLREVKRFHTVAGAFLERTDDEDTTTFGAFVDEHCFSDAFVRLYAVPVVACVWSSGGGDALDYPARYLFRFLRHHGMLSVGDSPQWMTVVGGSRSYVDLLAARLSDVRAGDAVASVARTPDGVEVRTVSGRVDRHDRVVVATHADDALRLLADPTPDEKEVLGAFRYSRNETVLHRDGSLMPRARQARASWNYLVGDDPSQGAVVTYWMNRLQGLPAAEPFYVTLNASDRIDPGSVVATMQYTHPLYDLAAVRSQRRLPELTTDRTTFAGAYHGWGFHEDGCRSGVEAAAAFGAGW</sequence>
<reference evidence="2" key="1">
    <citation type="submission" date="2021-04" db="EMBL/GenBank/DDBJ databases">
        <title>Phycicoccus avicenniae sp. nov., a novel endophytic actinomycetes isolated from branch of Avicennia mariana.</title>
        <authorList>
            <person name="Tuo L."/>
        </authorList>
    </citation>
    <scope>NUCLEOTIDE SEQUENCE</scope>
    <source>
        <strain evidence="2">BSK3Z-2</strain>
    </source>
</reference>
<dbReference type="Proteomes" id="UP000677016">
    <property type="component" value="Unassembled WGS sequence"/>
</dbReference>
<dbReference type="Gene3D" id="3.90.660.10">
    <property type="match status" value="1"/>
</dbReference>
<dbReference type="SUPFAM" id="SSF51905">
    <property type="entry name" value="FAD/NAD(P)-binding domain"/>
    <property type="match status" value="1"/>
</dbReference>
<organism evidence="2 3">
    <name type="scientific">Phycicoccus avicenniae</name>
    <dbReference type="NCBI Taxonomy" id="2828860"/>
    <lineage>
        <taxon>Bacteria</taxon>
        <taxon>Bacillati</taxon>
        <taxon>Actinomycetota</taxon>
        <taxon>Actinomycetes</taxon>
        <taxon>Micrococcales</taxon>
        <taxon>Intrasporangiaceae</taxon>
        <taxon>Phycicoccus</taxon>
    </lineage>
</organism>
<proteinExistence type="predicted"/>
<keyword evidence="3" id="KW-1185">Reference proteome</keyword>
<dbReference type="Gene3D" id="1.10.405.10">
    <property type="entry name" value="Guanine Nucleotide Dissociation Inhibitor, domain 1"/>
    <property type="match status" value="1"/>
</dbReference>
<name>A0A941HYG0_9MICO</name>
<evidence type="ECO:0000313" key="2">
    <source>
        <dbReference type="EMBL" id="MBR7741802.1"/>
    </source>
</evidence>
<dbReference type="EMBL" id="JAGSNF010000001">
    <property type="protein sequence ID" value="MBR7741802.1"/>
    <property type="molecule type" value="Genomic_DNA"/>
</dbReference>
<comment type="caution">
    <text evidence="2">The sequence shown here is derived from an EMBL/GenBank/DDBJ whole genome shotgun (WGS) entry which is preliminary data.</text>
</comment>
<accession>A0A941HYG0</accession>
<evidence type="ECO:0000313" key="3">
    <source>
        <dbReference type="Proteomes" id="UP000677016"/>
    </source>
</evidence>
<dbReference type="Gene3D" id="3.50.50.60">
    <property type="entry name" value="FAD/NAD(P)-binding domain"/>
    <property type="match status" value="1"/>
</dbReference>
<gene>
    <name evidence="2" type="ORF">KC207_00650</name>
</gene>
<dbReference type="Pfam" id="PF01593">
    <property type="entry name" value="Amino_oxidase"/>
    <property type="match status" value="1"/>
</dbReference>
<dbReference type="AlphaFoldDB" id="A0A941HYG0"/>